<dbReference type="Proteomes" id="UP000028702">
    <property type="component" value="Unassembled WGS sequence"/>
</dbReference>
<accession>A0A081BDR4</accession>
<proteinExistence type="predicted"/>
<comment type="caution">
    <text evidence="1">The sequence shown here is derived from an EMBL/GenBank/DDBJ whole genome shotgun (WGS) entry which is preliminary data.</text>
</comment>
<dbReference type="RefSeq" id="WP_045448522.1">
    <property type="nucleotide sequence ID" value="NZ_BBIO01000016.1"/>
</dbReference>
<evidence type="ECO:0000313" key="2">
    <source>
        <dbReference type="Proteomes" id="UP000028702"/>
    </source>
</evidence>
<dbReference type="Gene3D" id="2.40.160.50">
    <property type="entry name" value="membrane protein fhac: a member of the omp85/tpsb transporter family"/>
    <property type="match status" value="1"/>
</dbReference>
<gene>
    <name evidence="1" type="ORF">M2A_2681</name>
</gene>
<dbReference type="eggNOG" id="COG2831">
    <property type="taxonomic scope" value="Bacteria"/>
</dbReference>
<organism evidence="1 2">
    <name type="scientific">Tepidicaulis marinus</name>
    <dbReference type="NCBI Taxonomy" id="1333998"/>
    <lineage>
        <taxon>Bacteria</taxon>
        <taxon>Pseudomonadati</taxon>
        <taxon>Pseudomonadota</taxon>
        <taxon>Alphaproteobacteria</taxon>
        <taxon>Hyphomicrobiales</taxon>
        <taxon>Parvibaculaceae</taxon>
        <taxon>Tepidicaulis</taxon>
    </lineage>
</organism>
<name>A0A081BDR4_9HYPH</name>
<keyword evidence="2" id="KW-1185">Reference proteome</keyword>
<dbReference type="AlphaFoldDB" id="A0A081BDR4"/>
<dbReference type="EMBL" id="BBIO01000016">
    <property type="protein sequence ID" value="GAK46182.1"/>
    <property type="molecule type" value="Genomic_DNA"/>
</dbReference>
<dbReference type="STRING" id="1333998.M2A_2681"/>
<reference evidence="1 2" key="1">
    <citation type="submission" date="2014-07" db="EMBL/GenBank/DDBJ databases">
        <title>Tepidicaulis marinum gen. nov., sp. nov., a novel marine bacterium denitrifying nitrate to nitrous oxide strictly under microaerobic conditions.</title>
        <authorList>
            <person name="Takeuchi M."/>
            <person name="Yamagishi T."/>
            <person name="Kamagata Y."/>
            <person name="Oshima K."/>
            <person name="Hattori M."/>
            <person name="Katayama T."/>
            <person name="Hanada S."/>
            <person name="Tamaki H."/>
            <person name="Marumo K."/>
            <person name="Maeda H."/>
            <person name="Nedachi M."/>
            <person name="Iwasaki W."/>
            <person name="Suwa Y."/>
            <person name="Sakata S."/>
        </authorList>
    </citation>
    <scope>NUCLEOTIDE SEQUENCE [LARGE SCALE GENOMIC DNA]</scope>
    <source>
        <strain evidence="1 2">MA2</strain>
    </source>
</reference>
<protein>
    <submittedName>
        <fullName evidence="1">Surface antigen (D15)</fullName>
    </submittedName>
</protein>
<sequence>MQNTQLYGFYEAAAVEQVTVLPGSPRRETIESAGVGVRTALFDQVNLDLYVAKPFEKTVQAERDRDARVFFQISSSF</sequence>
<evidence type="ECO:0000313" key="1">
    <source>
        <dbReference type="EMBL" id="GAK46182.1"/>
    </source>
</evidence>